<accession>A0ABW9ES68</accession>
<dbReference type="InterPro" id="IPR009057">
    <property type="entry name" value="Homeodomain-like_sf"/>
</dbReference>
<dbReference type="PANTHER" id="PTHR30055:SF200">
    <property type="entry name" value="HTH-TYPE TRANSCRIPTIONAL REPRESSOR BDCR"/>
    <property type="match status" value="1"/>
</dbReference>
<evidence type="ECO:0000256" key="1">
    <source>
        <dbReference type="ARBA" id="ARBA00023125"/>
    </source>
</evidence>
<dbReference type="Pfam" id="PF17932">
    <property type="entry name" value="TetR_C_24"/>
    <property type="match status" value="1"/>
</dbReference>
<feature type="region of interest" description="Disordered" evidence="3">
    <location>
        <begin position="1"/>
        <end position="26"/>
    </location>
</feature>
<feature type="compositionally biased region" description="Basic and acidic residues" evidence="3">
    <location>
        <begin position="14"/>
        <end position="24"/>
    </location>
</feature>
<evidence type="ECO:0000256" key="3">
    <source>
        <dbReference type="SAM" id="MobiDB-lite"/>
    </source>
</evidence>
<evidence type="ECO:0000259" key="4">
    <source>
        <dbReference type="PROSITE" id="PS50977"/>
    </source>
</evidence>
<dbReference type="InterPro" id="IPR041490">
    <property type="entry name" value="KstR2_TetR_C"/>
</dbReference>
<name>A0ABW9ES68_9BURK</name>
<dbReference type="Pfam" id="PF00440">
    <property type="entry name" value="TetR_N"/>
    <property type="match status" value="1"/>
</dbReference>
<dbReference type="Proteomes" id="UP001629392">
    <property type="component" value="Unassembled WGS sequence"/>
</dbReference>
<protein>
    <submittedName>
        <fullName evidence="5">TetR/AcrR family transcriptional regulator</fullName>
    </submittedName>
</protein>
<dbReference type="PANTHER" id="PTHR30055">
    <property type="entry name" value="HTH-TYPE TRANSCRIPTIONAL REGULATOR RUTR"/>
    <property type="match status" value="1"/>
</dbReference>
<dbReference type="RefSeq" id="WP_006052600.1">
    <property type="nucleotide sequence ID" value="NZ_JAQQCL010000060.1"/>
</dbReference>
<dbReference type="SUPFAM" id="SSF46689">
    <property type="entry name" value="Homeodomain-like"/>
    <property type="match status" value="1"/>
</dbReference>
<sequence length="278" mass="31142">MKAANSDAEPLPGRQREQLPDRKRQAPKGMSWYERYFPPDARTRQALNTSGIKMAKTGMPRREEFLTAALKRFARYGYVATSTRELCADLGIVPSAIYNYFPSKEAVILAIEDREMSQMLGELEGLDRELRDDAGGRLVAIVKYVATQAIIRRESWRLMAEMLRSLKPENRSRVIARRDAVEKIVRAALAAAVAAKLIPSQDVKLACLQLFSMAEGMSGWYKEGSEYTAEQIASHAAGFFLRAIGAEILLQSETTARRNTANVVAKTDRKALVKRARE</sequence>
<reference evidence="5 6" key="1">
    <citation type="journal article" date="2024" name="Chem. Sci.">
        <title>Discovery of megapolipeptins by genome mining of a Burkholderiales bacteria collection.</title>
        <authorList>
            <person name="Paulo B.S."/>
            <person name="Recchia M.J.J."/>
            <person name="Lee S."/>
            <person name="Fergusson C.H."/>
            <person name="Romanowski S.B."/>
            <person name="Hernandez A."/>
            <person name="Krull N."/>
            <person name="Liu D.Y."/>
            <person name="Cavanagh H."/>
            <person name="Bos A."/>
            <person name="Gray C.A."/>
            <person name="Murphy B.T."/>
            <person name="Linington R.G."/>
            <person name="Eustaquio A.S."/>
        </authorList>
    </citation>
    <scope>NUCLEOTIDE SEQUENCE [LARGE SCALE GENOMIC DNA]</scope>
    <source>
        <strain evidence="5 6">RL17-350-BIC-E</strain>
    </source>
</reference>
<keyword evidence="6" id="KW-1185">Reference proteome</keyword>
<dbReference type="InterPro" id="IPR050109">
    <property type="entry name" value="HTH-type_TetR-like_transc_reg"/>
</dbReference>
<proteinExistence type="predicted"/>
<evidence type="ECO:0000256" key="2">
    <source>
        <dbReference type="PROSITE-ProRule" id="PRU00335"/>
    </source>
</evidence>
<dbReference type="InterPro" id="IPR001647">
    <property type="entry name" value="HTH_TetR"/>
</dbReference>
<dbReference type="Gene3D" id="1.10.357.10">
    <property type="entry name" value="Tetracycline Repressor, domain 2"/>
    <property type="match status" value="1"/>
</dbReference>
<dbReference type="EMBL" id="JAQQCL010000060">
    <property type="protein sequence ID" value="MFM0721871.1"/>
    <property type="molecule type" value="Genomic_DNA"/>
</dbReference>
<dbReference type="InterPro" id="IPR036271">
    <property type="entry name" value="Tet_transcr_reg_TetR-rel_C_sf"/>
</dbReference>
<dbReference type="PRINTS" id="PR00455">
    <property type="entry name" value="HTHTETR"/>
</dbReference>
<comment type="caution">
    <text evidence="5">The sequence shown here is derived from an EMBL/GenBank/DDBJ whole genome shotgun (WGS) entry which is preliminary data.</text>
</comment>
<gene>
    <name evidence="5" type="ORF">PQQ73_36915</name>
</gene>
<keyword evidence="1 2" id="KW-0238">DNA-binding</keyword>
<organism evidence="5 6">
    <name type="scientific">Paraburkholderia strydomiana</name>
    <dbReference type="NCBI Taxonomy" id="1245417"/>
    <lineage>
        <taxon>Bacteria</taxon>
        <taxon>Pseudomonadati</taxon>
        <taxon>Pseudomonadota</taxon>
        <taxon>Betaproteobacteria</taxon>
        <taxon>Burkholderiales</taxon>
        <taxon>Burkholderiaceae</taxon>
        <taxon>Paraburkholderia</taxon>
    </lineage>
</organism>
<dbReference type="PROSITE" id="PS50977">
    <property type="entry name" value="HTH_TETR_2"/>
    <property type="match status" value="1"/>
</dbReference>
<feature type="domain" description="HTH tetR-type" evidence="4">
    <location>
        <begin position="59"/>
        <end position="119"/>
    </location>
</feature>
<evidence type="ECO:0000313" key="5">
    <source>
        <dbReference type="EMBL" id="MFM0721871.1"/>
    </source>
</evidence>
<feature type="DNA-binding region" description="H-T-H motif" evidence="2">
    <location>
        <begin position="82"/>
        <end position="101"/>
    </location>
</feature>
<evidence type="ECO:0000313" key="6">
    <source>
        <dbReference type="Proteomes" id="UP001629392"/>
    </source>
</evidence>
<dbReference type="SUPFAM" id="SSF48498">
    <property type="entry name" value="Tetracyclin repressor-like, C-terminal domain"/>
    <property type="match status" value="1"/>
</dbReference>